<accession>A0A1G2MHX3</accession>
<organism evidence="1 2">
    <name type="scientific">Candidatus Taylorbacteria bacterium RIFCSPHIGHO2_02_49_25</name>
    <dbReference type="NCBI Taxonomy" id="1802305"/>
    <lineage>
        <taxon>Bacteria</taxon>
        <taxon>Candidatus Tayloriibacteriota</taxon>
    </lineage>
</organism>
<reference evidence="1 2" key="1">
    <citation type="journal article" date="2016" name="Nat. Commun.">
        <title>Thousands of microbial genomes shed light on interconnected biogeochemical processes in an aquifer system.</title>
        <authorList>
            <person name="Anantharaman K."/>
            <person name="Brown C.T."/>
            <person name="Hug L.A."/>
            <person name="Sharon I."/>
            <person name="Castelle C.J."/>
            <person name="Probst A.J."/>
            <person name="Thomas B.C."/>
            <person name="Singh A."/>
            <person name="Wilkins M.J."/>
            <person name="Karaoz U."/>
            <person name="Brodie E.L."/>
            <person name="Williams K.H."/>
            <person name="Hubbard S.S."/>
            <person name="Banfield J.F."/>
        </authorList>
    </citation>
    <scope>NUCLEOTIDE SEQUENCE [LARGE SCALE GENOMIC DNA]</scope>
</reference>
<evidence type="ECO:0000313" key="2">
    <source>
        <dbReference type="Proteomes" id="UP000176493"/>
    </source>
</evidence>
<dbReference type="EMBL" id="MHRJ01000005">
    <property type="protein sequence ID" value="OHA23496.1"/>
    <property type="molecule type" value="Genomic_DNA"/>
</dbReference>
<comment type="caution">
    <text evidence="1">The sequence shown here is derived from an EMBL/GenBank/DDBJ whole genome shotgun (WGS) entry which is preliminary data.</text>
</comment>
<dbReference type="AlphaFoldDB" id="A0A1G2MHX3"/>
<protein>
    <submittedName>
        <fullName evidence="1">Uncharacterized protein</fullName>
    </submittedName>
</protein>
<sequence>MLEKTLLQMDNQEFLEKVDQLFEWLKRRASDGPIEDWTLSGIQSEIRRRIMEQDTIGAPCSESEPVRLCVESKTYSAEDSGAKITLHTAVLSRRGFEAQVIHGLSRHEASLLLNAVKRLTSLGIPFEVRPTPFTASK</sequence>
<proteinExistence type="predicted"/>
<gene>
    <name evidence="1" type="ORF">A2W52_02080</name>
</gene>
<evidence type="ECO:0000313" key="1">
    <source>
        <dbReference type="EMBL" id="OHA23496.1"/>
    </source>
</evidence>
<dbReference type="Proteomes" id="UP000176493">
    <property type="component" value="Unassembled WGS sequence"/>
</dbReference>
<name>A0A1G2MHX3_9BACT</name>